<keyword evidence="3" id="KW-1185">Reference proteome</keyword>
<dbReference type="InParanoid" id="A0A7J7DJ56"/>
<dbReference type="PANTHER" id="PTHR12205">
    <property type="entry name" value="CENTROMERE/KINETOCHORE PROTEIN ZW10"/>
    <property type="match status" value="1"/>
</dbReference>
<reference evidence="2 3" key="1">
    <citation type="journal article" date="2020" name="Nat. Commun.">
        <title>Genome of Tripterygium wilfordii and identification of cytochrome P450 involved in triptolide biosynthesis.</title>
        <authorList>
            <person name="Tu L."/>
            <person name="Su P."/>
            <person name="Zhang Z."/>
            <person name="Gao L."/>
            <person name="Wang J."/>
            <person name="Hu T."/>
            <person name="Zhou J."/>
            <person name="Zhang Y."/>
            <person name="Zhao Y."/>
            <person name="Liu Y."/>
            <person name="Song Y."/>
            <person name="Tong Y."/>
            <person name="Lu Y."/>
            <person name="Yang J."/>
            <person name="Xu C."/>
            <person name="Jia M."/>
            <person name="Peters R.J."/>
            <person name="Huang L."/>
            <person name="Gao W."/>
        </authorList>
    </citation>
    <scope>NUCLEOTIDE SEQUENCE [LARGE SCALE GENOMIC DNA]</scope>
    <source>
        <strain evidence="3">cv. XIE 37</strain>
        <tissue evidence="2">Leaf</tissue>
    </source>
</reference>
<dbReference type="AlphaFoldDB" id="A0A7J7DJ56"/>
<evidence type="ECO:0000259" key="1">
    <source>
        <dbReference type="Pfam" id="PF20665"/>
    </source>
</evidence>
<dbReference type="Pfam" id="PF20665">
    <property type="entry name" value="Zw10_middle"/>
    <property type="match status" value="1"/>
</dbReference>
<organism evidence="2 3">
    <name type="scientific">Tripterygium wilfordii</name>
    <name type="common">Thunder God vine</name>
    <dbReference type="NCBI Taxonomy" id="458696"/>
    <lineage>
        <taxon>Eukaryota</taxon>
        <taxon>Viridiplantae</taxon>
        <taxon>Streptophyta</taxon>
        <taxon>Embryophyta</taxon>
        <taxon>Tracheophyta</taxon>
        <taxon>Spermatophyta</taxon>
        <taxon>Magnoliopsida</taxon>
        <taxon>eudicotyledons</taxon>
        <taxon>Gunneridae</taxon>
        <taxon>Pentapetalae</taxon>
        <taxon>rosids</taxon>
        <taxon>fabids</taxon>
        <taxon>Celastrales</taxon>
        <taxon>Celastraceae</taxon>
        <taxon>Tripterygium</taxon>
    </lineage>
</organism>
<evidence type="ECO:0000313" key="2">
    <source>
        <dbReference type="EMBL" id="KAF5746106.1"/>
    </source>
</evidence>
<evidence type="ECO:0000313" key="3">
    <source>
        <dbReference type="Proteomes" id="UP000593562"/>
    </source>
</evidence>
<dbReference type="PANTHER" id="PTHR12205:SF0">
    <property type="entry name" value="CENTROMERE_KINETOCHORE PROTEIN ZW10 HOMOLOG"/>
    <property type="match status" value="1"/>
</dbReference>
<comment type="caution">
    <text evidence="2">The sequence shown here is derived from an EMBL/GenBank/DDBJ whole genome shotgun (WGS) entry which is preliminary data.</text>
</comment>
<protein>
    <submittedName>
        <fullName evidence="2">Centromere/kinetochore protein zw10 isoform X1</fullName>
    </submittedName>
</protein>
<dbReference type="GO" id="GO:0005737">
    <property type="term" value="C:cytoplasm"/>
    <property type="evidence" value="ECO:0007669"/>
    <property type="project" value="GOC"/>
</dbReference>
<dbReference type="Proteomes" id="UP000593562">
    <property type="component" value="Unassembled WGS sequence"/>
</dbReference>
<feature type="domain" description="Centromere/kinetochore protein zw10 middle" evidence="1">
    <location>
        <begin position="66"/>
        <end position="202"/>
    </location>
</feature>
<name>A0A7J7DJ56_TRIWF</name>
<dbReference type="GO" id="GO:0007094">
    <property type="term" value="P:mitotic spindle assembly checkpoint signaling"/>
    <property type="evidence" value="ECO:0007669"/>
    <property type="project" value="TreeGrafter"/>
</dbReference>
<gene>
    <name evidence="2" type="ORF">HS088_TW06G00271</name>
</gene>
<dbReference type="GO" id="GO:1990423">
    <property type="term" value="C:RZZ complex"/>
    <property type="evidence" value="ECO:0007669"/>
    <property type="project" value="TreeGrafter"/>
</dbReference>
<sequence length="216" mass="24401">MKEAKMKRELLDLVKVILEFSERLKRAKEAVKGGRLIFVAEELRALKKGLRIGDKEEKEPIVYGLLRKEWLDCLEEIQEKLVRLMERGVPFELKFSRVHVQYHLSIEGIPGVEFHSVLEAMEVVGILEYGLAKVADQIIKFVIAPVVKYGSPVSVGEEVNTGLRGTSEANLKIEPSPAEIENVDCETIYSGVIQIVKLFMNVYASRMALGFNVLEN</sequence>
<proteinExistence type="predicted"/>
<dbReference type="EMBL" id="JAAARO010000006">
    <property type="protein sequence ID" value="KAF5746106.1"/>
    <property type="molecule type" value="Genomic_DNA"/>
</dbReference>
<dbReference type="GO" id="GO:0006888">
    <property type="term" value="P:endoplasmic reticulum to Golgi vesicle-mediated transport"/>
    <property type="evidence" value="ECO:0007669"/>
    <property type="project" value="TreeGrafter"/>
</dbReference>
<accession>A0A7J7DJ56</accession>
<dbReference type="InterPro" id="IPR048344">
    <property type="entry name" value="Zw10_middle"/>
</dbReference>